<dbReference type="Ensembl" id="ENSGWIT00000000724.1">
    <property type="protein sequence ID" value="ENSGWIP00000000661.1"/>
    <property type="gene ID" value="ENSGWIG00000000420.1"/>
</dbReference>
<dbReference type="SMART" id="SM00368">
    <property type="entry name" value="LRR_RI"/>
    <property type="match status" value="2"/>
</dbReference>
<dbReference type="InterPro" id="IPR051261">
    <property type="entry name" value="NLR"/>
</dbReference>
<reference evidence="3" key="1">
    <citation type="submission" date="2020-06" db="EMBL/GenBank/DDBJ databases">
        <authorList>
            <consortium name="Wellcome Sanger Institute Data Sharing"/>
        </authorList>
    </citation>
    <scope>NUCLEOTIDE SEQUENCE [LARGE SCALE GENOMIC DNA]</scope>
</reference>
<evidence type="ECO:0000256" key="1">
    <source>
        <dbReference type="ARBA" id="ARBA00022614"/>
    </source>
</evidence>
<dbReference type="InterPro" id="IPR032675">
    <property type="entry name" value="LRR_dom_sf"/>
</dbReference>
<evidence type="ECO:0000313" key="4">
    <source>
        <dbReference type="Proteomes" id="UP000694680"/>
    </source>
</evidence>
<dbReference type="Gene3D" id="3.80.10.10">
    <property type="entry name" value="Ribonuclease Inhibitor"/>
    <property type="match status" value="1"/>
</dbReference>
<keyword evidence="1" id="KW-0433">Leucine-rich repeat</keyword>
<dbReference type="AlphaFoldDB" id="A0A8C5D5G1"/>
<keyword evidence="2" id="KW-0677">Repeat</keyword>
<evidence type="ECO:0000313" key="3">
    <source>
        <dbReference type="Ensembl" id="ENSGWIP00000000661.1"/>
    </source>
</evidence>
<reference evidence="3" key="2">
    <citation type="submission" date="2025-08" db="UniProtKB">
        <authorList>
            <consortium name="Ensembl"/>
        </authorList>
    </citation>
    <scope>IDENTIFICATION</scope>
</reference>
<protein>
    <submittedName>
        <fullName evidence="3">Uncharacterized protein</fullName>
    </submittedName>
</protein>
<organism evidence="3 4">
    <name type="scientific">Gouania willdenowi</name>
    <name type="common">Blunt-snouted clingfish</name>
    <name type="synonym">Lepadogaster willdenowi</name>
    <dbReference type="NCBI Taxonomy" id="441366"/>
    <lineage>
        <taxon>Eukaryota</taxon>
        <taxon>Metazoa</taxon>
        <taxon>Chordata</taxon>
        <taxon>Craniata</taxon>
        <taxon>Vertebrata</taxon>
        <taxon>Euteleostomi</taxon>
        <taxon>Actinopterygii</taxon>
        <taxon>Neopterygii</taxon>
        <taxon>Teleostei</taxon>
        <taxon>Neoteleostei</taxon>
        <taxon>Acanthomorphata</taxon>
        <taxon>Ovalentaria</taxon>
        <taxon>Blenniimorphae</taxon>
        <taxon>Blenniiformes</taxon>
        <taxon>Gobiesocoidei</taxon>
        <taxon>Gobiesocidae</taxon>
        <taxon>Gobiesocinae</taxon>
        <taxon>Gouania</taxon>
    </lineage>
</organism>
<accession>A0A8C5D5G1</accession>
<sequence length="208" mass="23099">MVLLKNKNHLVCVFVTLFRLSDCNLTEESLEALSSVLSSKTFILKNLDLSNNELKDSGVELLCEGLKSPHCKLETLRLVCARFIKIDVNIYNIFPFISSSFQSGRLSHHRGGLCFSGKSYALQLLQSERAGPELQPSGGRHALSSSSLPLVCVYTLVAVSLSMAMSLCYTLWPPVSYQLDVTRPAVQNKPWTVQGQRGQQETGDIQKY</sequence>
<name>A0A8C5D5G1_GOUWI</name>
<reference evidence="3" key="3">
    <citation type="submission" date="2025-09" db="UniProtKB">
        <authorList>
            <consortium name="Ensembl"/>
        </authorList>
    </citation>
    <scope>IDENTIFICATION</scope>
</reference>
<keyword evidence="4" id="KW-1185">Reference proteome</keyword>
<evidence type="ECO:0000256" key="2">
    <source>
        <dbReference type="ARBA" id="ARBA00022737"/>
    </source>
</evidence>
<dbReference type="SUPFAM" id="SSF52047">
    <property type="entry name" value="RNI-like"/>
    <property type="match status" value="1"/>
</dbReference>
<dbReference type="Proteomes" id="UP000694680">
    <property type="component" value="Chromosome 6"/>
</dbReference>
<dbReference type="PANTHER" id="PTHR24106">
    <property type="entry name" value="NACHT, LRR AND CARD DOMAINS-CONTAINING"/>
    <property type="match status" value="1"/>
</dbReference>
<proteinExistence type="predicted"/>